<keyword evidence="3" id="KW-0732">Signal</keyword>
<proteinExistence type="inferred from homology"/>
<dbReference type="SUPFAM" id="SSF53474">
    <property type="entry name" value="alpha/beta-Hydrolases"/>
    <property type="match status" value="1"/>
</dbReference>
<keyword evidence="9" id="KW-1185">Reference proteome</keyword>
<name>A0A2K3QCP6_9HYPO</name>
<dbReference type="Proteomes" id="UP000236621">
    <property type="component" value="Unassembled WGS sequence"/>
</dbReference>
<dbReference type="EMBL" id="NRSZ01000782">
    <property type="protein sequence ID" value="PNY25293.1"/>
    <property type="molecule type" value="Genomic_DNA"/>
</dbReference>
<dbReference type="PANTHER" id="PTHR42776:SF13">
    <property type="entry name" value="DIPEPTIDYL-PEPTIDASE 5"/>
    <property type="match status" value="1"/>
</dbReference>
<evidence type="ECO:0000259" key="7">
    <source>
        <dbReference type="Pfam" id="PF00326"/>
    </source>
</evidence>
<dbReference type="GO" id="GO:0004252">
    <property type="term" value="F:serine-type endopeptidase activity"/>
    <property type="evidence" value="ECO:0007669"/>
    <property type="project" value="TreeGrafter"/>
</dbReference>
<evidence type="ECO:0000256" key="5">
    <source>
        <dbReference type="ARBA" id="ARBA00022825"/>
    </source>
</evidence>
<accession>A0A2K3QCP6</accession>
<dbReference type="PANTHER" id="PTHR42776">
    <property type="entry name" value="SERINE PEPTIDASE S9 FAMILY MEMBER"/>
    <property type="match status" value="1"/>
</dbReference>
<evidence type="ECO:0000313" key="8">
    <source>
        <dbReference type="EMBL" id="PNY25293.1"/>
    </source>
</evidence>
<evidence type="ECO:0000256" key="6">
    <source>
        <dbReference type="ARBA" id="ARBA00032829"/>
    </source>
</evidence>
<dbReference type="AlphaFoldDB" id="A0A2K3QCP6"/>
<evidence type="ECO:0000256" key="3">
    <source>
        <dbReference type="ARBA" id="ARBA00022729"/>
    </source>
</evidence>
<dbReference type="InterPro" id="IPR029058">
    <property type="entry name" value="AB_hydrolase_fold"/>
</dbReference>
<gene>
    <name evidence="8" type="ORF">TCAP_04777</name>
</gene>
<keyword evidence="4" id="KW-0378">Hydrolase</keyword>
<dbReference type="STRING" id="45235.A0A2K3QCP6"/>
<protein>
    <recommendedName>
        <fullName evidence="6">Dipeptidyl-peptidase V</fullName>
    </recommendedName>
</protein>
<dbReference type="InterPro" id="IPR001375">
    <property type="entry name" value="Peptidase_S9_cat"/>
</dbReference>
<keyword evidence="2" id="KW-0645">Protease</keyword>
<organism evidence="8 9">
    <name type="scientific">Tolypocladium capitatum</name>
    <dbReference type="NCBI Taxonomy" id="45235"/>
    <lineage>
        <taxon>Eukaryota</taxon>
        <taxon>Fungi</taxon>
        <taxon>Dikarya</taxon>
        <taxon>Ascomycota</taxon>
        <taxon>Pezizomycotina</taxon>
        <taxon>Sordariomycetes</taxon>
        <taxon>Hypocreomycetidae</taxon>
        <taxon>Hypocreales</taxon>
        <taxon>Ophiocordycipitaceae</taxon>
        <taxon>Tolypocladium</taxon>
    </lineage>
</organism>
<comment type="caution">
    <text evidence="8">The sequence shown here is derived from an EMBL/GenBank/DDBJ whole genome shotgun (WGS) entry which is preliminary data.</text>
</comment>
<evidence type="ECO:0000256" key="2">
    <source>
        <dbReference type="ARBA" id="ARBA00022670"/>
    </source>
</evidence>
<evidence type="ECO:0000256" key="1">
    <source>
        <dbReference type="ARBA" id="ARBA00010040"/>
    </source>
</evidence>
<sequence>MVHVQKLTAEAMLAAPRRGVAVPNHSGKLALYTLSTHTFGNGTLKEVRVMDLDKGASAQLSADDKVHDALWIPGTNDVVFLRSGGKGRTQVLVASGEDVATEPYLAAEFNAPVANLKLKKLGDGGVAFMVTGLVGDDGLLFNEETVEKKSTVRVFDSAHVRVWNEMYKAQRYCLWYNKLELHGGKWKLAGQLHNLVNDATLDVPFGMYDLNSPDLNFDISHRGAVFLARDLTKRKPDESIVSLPCFVPLDCFTLPPASGPKHVSLPPGLGSPIGSNIRFSPDASNVAFLYTQQGDSYATRLCMASTSSLDAFDVFSLVTRSRDDDEHDPPGAFEFAGSSDTVILQSQKCGRTALATLKLQDGAKPRVFFQEGSTAGFHPLEEGRWDRLLVSSSSFIDSSLWQVVGVAEAAVLRTVSSATMHGAKFGLSAKMVTEFWYEGAEDVCIHSFMLRPSDFDESKTYPWVLMPHGGPVWAWSDAWSTRWNLASWAEQGYVVVCPNITGSTGYGLALVRGIKGQWGGRPYQDLVNLVAHLEKLPYLDQGKAVLAGASYGGYMVSWMLGHDVIKKFCCAVWHDGIYNLPTCFLQSDVIFDDGDFGAVYPWQDPAAFEKHNPGRPELLREWRHAPPTIIVHSEKDYRCPMTEGVAAMNILQAHGVPTRLVTFSDEGHWVLGPENSRAWHDMVWGWVKRCVDGEIKR</sequence>
<dbReference type="OrthoDB" id="416344at2759"/>
<comment type="similarity">
    <text evidence="1">Belongs to the peptidase S9C family.</text>
</comment>
<feature type="domain" description="Peptidase S9 prolyl oligopeptidase catalytic" evidence="7">
    <location>
        <begin position="479"/>
        <end position="692"/>
    </location>
</feature>
<dbReference type="Gene3D" id="3.40.50.1820">
    <property type="entry name" value="alpha/beta hydrolase"/>
    <property type="match status" value="1"/>
</dbReference>
<dbReference type="Pfam" id="PF00326">
    <property type="entry name" value="Peptidase_S9"/>
    <property type="match status" value="1"/>
</dbReference>
<keyword evidence="5" id="KW-0720">Serine protease</keyword>
<dbReference type="GO" id="GO:0006508">
    <property type="term" value="P:proteolysis"/>
    <property type="evidence" value="ECO:0007669"/>
    <property type="project" value="UniProtKB-KW"/>
</dbReference>
<dbReference type="FunFam" id="3.40.50.1820:FF:000028">
    <property type="entry name" value="S9 family peptidase"/>
    <property type="match status" value="1"/>
</dbReference>
<evidence type="ECO:0000313" key="9">
    <source>
        <dbReference type="Proteomes" id="UP000236621"/>
    </source>
</evidence>
<feature type="non-terminal residue" evidence="8">
    <location>
        <position position="697"/>
    </location>
</feature>
<reference evidence="8 9" key="1">
    <citation type="submission" date="2017-08" db="EMBL/GenBank/DDBJ databases">
        <title>Harnessing the power of phylogenomics to disentangle the directionality and signatures of interkingdom host jumping in the parasitic fungal genus Tolypocladium.</title>
        <authorList>
            <person name="Quandt C.A."/>
            <person name="Patterson W."/>
            <person name="Spatafora J.W."/>
        </authorList>
    </citation>
    <scope>NUCLEOTIDE SEQUENCE [LARGE SCALE GENOMIC DNA]</scope>
    <source>
        <strain evidence="8 9">CBS 113982</strain>
    </source>
</reference>
<evidence type="ECO:0000256" key="4">
    <source>
        <dbReference type="ARBA" id="ARBA00022801"/>
    </source>
</evidence>